<dbReference type="RefSeq" id="WP_258042221.1">
    <property type="nucleotide sequence ID" value="NZ_JAHXRZ010000001.1"/>
</dbReference>
<evidence type="ECO:0000313" key="4">
    <source>
        <dbReference type="Proteomes" id="UP001161497"/>
    </source>
</evidence>
<reference evidence="2" key="1">
    <citation type="submission" date="2023-03" db="EMBL/GenBank/DDBJ databases">
        <authorList>
            <person name="Cremers G."/>
            <person name="Picone N."/>
        </authorList>
    </citation>
    <scope>NUCLEOTIDE SEQUENCE</scope>
    <source>
        <strain evidence="2">Sample_alias</strain>
    </source>
</reference>
<gene>
    <name evidence="2" type="ORF">MFUM_1445</name>
    <name evidence="3" type="ORF">MFUM_1782</name>
</gene>
<protein>
    <submittedName>
        <fullName evidence="2">Uncharacterized protein</fullName>
    </submittedName>
</protein>
<organism evidence="2 4">
    <name type="scientific">Candidatus Methylacidiphilum fumarolicum</name>
    <dbReference type="NCBI Taxonomy" id="591154"/>
    <lineage>
        <taxon>Bacteria</taxon>
        <taxon>Pseudomonadati</taxon>
        <taxon>Verrucomicrobiota</taxon>
        <taxon>Methylacidiphilae</taxon>
        <taxon>Methylacidiphilales</taxon>
        <taxon>Methylacidiphilaceae</taxon>
        <taxon>Methylacidiphilum (ex Ratnadevi et al. 2023)</taxon>
    </lineage>
</organism>
<dbReference type="EMBL" id="OX458932">
    <property type="protein sequence ID" value="CAI9086107.1"/>
    <property type="molecule type" value="Genomic_DNA"/>
</dbReference>
<dbReference type="Proteomes" id="UP001161497">
    <property type="component" value="Chromosome"/>
</dbReference>
<evidence type="ECO:0000256" key="1">
    <source>
        <dbReference type="SAM" id="MobiDB-lite"/>
    </source>
</evidence>
<sequence length="160" mass="18545">MKQSKMVVALMVRIGSKIYKKEKWTEEEKRWAFWVLNSPQRIACVLGKRKPPASTFHLTKERQEAILFRLRKDLQKVIGRLLRVREARSILYDEEMYRTFEEKGGQYVALVSLERDKGIVILLAGNLKIRRMKGKGGGHSLRSATKSSEAVRRKSGRDRG</sequence>
<evidence type="ECO:0000313" key="3">
    <source>
        <dbReference type="EMBL" id="CAI9086107.1"/>
    </source>
</evidence>
<name>A0ABM9IDN0_9BACT</name>
<keyword evidence="4" id="KW-1185">Reference proteome</keyword>
<evidence type="ECO:0000313" key="2">
    <source>
        <dbReference type="EMBL" id="CAI9085789.1"/>
    </source>
</evidence>
<feature type="region of interest" description="Disordered" evidence="1">
    <location>
        <begin position="133"/>
        <end position="160"/>
    </location>
</feature>
<dbReference type="EMBL" id="OX458932">
    <property type="protein sequence ID" value="CAI9085789.1"/>
    <property type="molecule type" value="Genomic_DNA"/>
</dbReference>
<proteinExistence type="predicted"/>
<accession>A0ABM9IDN0</accession>
<feature type="compositionally biased region" description="Basic and acidic residues" evidence="1">
    <location>
        <begin position="149"/>
        <end position="160"/>
    </location>
</feature>